<dbReference type="EMBL" id="CAJNIZ010045837">
    <property type="protein sequence ID" value="CAE7731311.1"/>
    <property type="molecule type" value="Genomic_DNA"/>
</dbReference>
<evidence type="ECO:0000313" key="2">
    <source>
        <dbReference type="EMBL" id="CAE7731311.1"/>
    </source>
</evidence>
<evidence type="ECO:0000313" key="3">
    <source>
        <dbReference type="Proteomes" id="UP000649617"/>
    </source>
</evidence>
<protein>
    <recommendedName>
        <fullName evidence="4">Carbohydrate kinase FGGY N-terminal domain-containing protein</fullName>
    </recommendedName>
</protein>
<organism evidence="2 3">
    <name type="scientific">Symbiodinium pilosum</name>
    <name type="common">Dinoflagellate</name>
    <dbReference type="NCBI Taxonomy" id="2952"/>
    <lineage>
        <taxon>Eukaryota</taxon>
        <taxon>Sar</taxon>
        <taxon>Alveolata</taxon>
        <taxon>Dinophyceae</taxon>
        <taxon>Suessiales</taxon>
        <taxon>Symbiodiniaceae</taxon>
        <taxon>Symbiodinium</taxon>
    </lineage>
</organism>
<feature type="non-terminal residue" evidence="2">
    <location>
        <position position="188"/>
    </location>
</feature>
<keyword evidence="3" id="KW-1185">Reference proteome</keyword>
<evidence type="ECO:0008006" key="4">
    <source>
        <dbReference type="Google" id="ProtNLM"/>
    </source>
</evidence>
<feature type="chain" id="PRO_5032890740" description="Carbohydrate kinase FGGY N-terminal domain-containing protein" evidence="1">
    <location>
        <begin position="22"/>
        <end position="188"/>
    </location>
</feature>
<reference evidence="2" key="1">
    <citation type="submission" date="2021-02" db="EMBL/GenBank/DDBJ databases">
        <authorList>
            <person name="Dougan E. K."/>
            <person name="Rhodes N."/>
            <person name="Thang M."/>
            <person name="Chan C."/>
        </authorList>
    </citation>
    <scope>NUCLEOTIDE SEQUENCE</scope>
</reference>
<evidence type="ECO:0000256" key="1">
    <source>
        <dbReference type="SAM" id="SignalP"/>
    </source>
</evidence>
<name>A0A812XJI7_SYMPI</name>
<dbReference type="OrthoDB" id="431196at2759"/>
<accession>A0A812XJI7</accession>
<dbReference type="AlphaFoldDB" id="A0A812XJI7"/>
<dbReference type="Gene3D" id="3.30.420.40">
    <property type="match status" value="1"/>
</dbReference>
<gene>
    <name evidence="2" type="ORF">SPIL2461_LOCUS20986</name>
</gene>
<sequence>DPDRPLGLRVLFARAATIAAAVVGTSTLRVVCEEEGTVSSLLGLFAEHPALTENLAQFGPLQITREENSVSPGGFCHLPFRSRSVPKPISHHIASEQQVFVGVDYGRSDIKVAILDISGKLLSKYVTRWWTKAESGEITYVDPAILKCHKMHILCLAEAAMAALAEVPDPETKSVCGLGLSAAGCVKN</sequence>
<feature type="non-terminal residue" evidence="2">
    <location>
        <position position="1"/>
    </location>
</feature>
<comment type="caution">
    <text evidence="2">The sequence shown here is derived from an EMBL/GenBank/DDBJ whole genome shotgun (WGS) entry which is preliminary data.</text>
</comment>
<dbReference type="Proteomes" id="UP000649617">
    <property type="component" value="Unassembled WGS sequence"/>
</dbReference>
<feature type="signal peptide" evidence="1">
    <location>
        <begin position="1"/>
        <end position="21"/>
    </location>
</feature>
<keyword evidence="1" id="KW-0732">Signal</keyword>
<proteinExistence type="predicted"/>